<keyword evidence="5 7" id="KW-1133">Transmembrane helix</keyword>
<evidence type="ECO:0000256" key="6">
    <source>
        <dbReference type="ARBA" id="ARBA00023136"/>
    </source>
</evidence>
<protein>
    <submittedName>
        <fullName evidence="9">MFS transporter</fullName>
    </submittedName>
</protein>
<dbReference type="Pfam" id="PF07690">
    <property type="entry name" value="MFS_1"/>
    <property type="match status" value="1"/>
</dbReference>
<feature type="transmembrane region" description="Helical" evidence="7">
    <location>
        <begin position="217"/>
        <end position="243"/>
    </location>
</feature>
<feature type="transmembrane region" description="Helical" evidence="7">
    <location>
        <begin position="294"/>
        <end position="310"/>
    </location>
</feature>
<feature type="transmembrane region" description="Helical" evidence="7">
    <location>
        <begin position="141"/>
        <end position="164"/>
    </location>
</feature>
<name>A0A7G9L270_9SPHN</name>
<evidence type="ECO:0000256" key="7">
    <source>
        <dbReference type="SAM" id="Phobius"/>
    </source>
</evidence>
<keyword evidence="4 7" id="KW-0812">Transmembrane</keyword>
<accession>A0A7G9L270</accession>
<evidence type="ECO:0000256" key="3">
    <source>
        <dbReference type="ARBA" id="ARBA00007520"/>
    </source>
</evidence>
<dbReference type="InterPro" id="IPR011701">
    <property type="entry name" value="MFS"/>
</dbReference>
<dbReference type="KEGG" id="ssau:H8M03_12115"/>
<dbReference type="RefSeq" id="WP_187479674.1">
    <property type="nucleotide sequence ID" value="NZ_CP060697.1"/>
</dbReference>
<dbReference type="PANTHER" id="PTHR11662:SF399">
    <property type="entry name" value="FI19708P1-RELATED"/>
    <property type="match status" value="1"/>
</dbReference>
<dbReference type="PRINTS" id="PR01035">
    <property type="entry name" value="TCRTETA"/>
</dbReference>
<comment type="subcellular location">
    <subcellularLocation>
        <location evidence="2">Membrane</location>
        <topology evidence="2">Multi-pass membrane protein</topology>
    </subcellularLocation>
</comment>
<sequence>MATQAVRSRRNDALWLTLLLALFVIINYVDRGAIGIAAPKLRQDLGLDHEQFGLAVSAFAWIYAPAQFFVGWLTARICVYRLIAAGLALWALATFATGFVGGLAALVVMRVLLGLGEGVAFPCASKIIAEHVPPHRRGIANSALAAALALGPALGTFAGGMILATYGWRPIFWIFGGLTLLWLLPWHFASKPHWKSADRARAEMPVSIWRIARKRGAWTMGIAHFVNTYPFYFLLAWMPLFLIENRGFTIVEMTTLATTVYLVQALFAPFWGWLSDRLVASGLDDGRVRRTMMVFYQAALGGAILVAGLTDDRAVLTGALLAAGAFGGIGGFAMYAIAQTFAGRSAGAWVGVVNGIGNTSGIVGPILTGWIIQTATGSYLAAFIFTAAITLFGALWWIFAIPKIAPDPELCPA</sequence>
<dbReference type="SUPFAM" id="SSF103473">
    <property type="entry name" value="MFS general substrate transporter"/>
    <property type="match status" value="1"/>
</dbReference>
<feature type="domain" description="Major facilitator superfamily (MFS) profile" evidence="8">
    <location>
        <begin position="16"/>
        <end position="405"/>
    </location>
</feature>
<evidence type="ECO:0000256" key="1">
    <source>
        <dbReference type="ARBA" id="ARBA00003279"/>
    </source>
</evidence>
<feature type="transmembrane region" description="Helical" evidence="7">
    <location>
        <begin position="255"/>
        <end position="274"/>
    </location>
</feature>
<evidence type="ECO:0000256" key="4">
    <source>
        <dbReference type="ARBA" id="ARBA00022692"/>
    </source>
</evidence>
<evidence type="ECO:0000313" key="10">
    <source>
        <dbReference type="Proteomes" id="UP000515861"/>
    </source>
</evidence>
<dbReference type="InterPro" id="IPR005829">
    <property type="entry name" value="Sugar_transporter_CS"/>
</dbReference>
<evidence type="ECO:0000313" key="9">
    <source>
        <dbReference type="EMBL" id="QNM82719.1"/>
    </source>
</evidence>
<dbReference type="GO" id="GO:0022857">
    <property type="term" value="F:transmembrane transporter activity"/>
    <property type="evidence" value="ECO:0007669"/>
    <property type="project" value="InterPro"/>
</dbReference>
<proteinExistence type="inferred from homology"/>
<feature type="transmembrane region" description="Helical" evidence="7">
    <location>
        <begin position="316"/>
        <end position="337"/>
    </location>
</feature>
<dbReference type="InterPro" id="IPR020846">
    <property type="entry name" value="MFS_dom"/>
</dbReference>
<dbReference type="InterPro" id="IPR001958">
    <property type="entry name" value="Tet-R_TetA/multi-R_MdtG-like"/>
</dbReference>
<keyword evidence="6 7" id="KW-0472">Membrane</keyword>
<comment type="similarity">
    <text evidence="3">Belongs to the major facilitator superfamily. TCR/Tet family.</text>
</comment>
<dbReference type="PROSITE" id="PS00217">
    <property type="entry name" value="SUGAR_TRANSPORT_2"/>
    <property type="match status" value="1"/>
</dbReference>
<reference evidence="9 10" key="1">
    <citation type="submission" date="2020-08" db="EMBL/GenBank/DDBJ databases">
        <title>Sphingomonas sp. sand1-3 16S ribosomal RNA gene Genome sequencing and assembly.</title>
        <authorList>
            <person name="Kang M."/>
        </authorList>
    </citation>
    <scope>NUCLEOTIDE SEQUENCE [LARGE SCALE GENOMIC DNA]</scope>
    <source>
        <strain evidence="10">sand1-3</strain>
    </source>
</reference>
<dbReference type="AlphaFoldDB" id="A0A7G9L270"/>
<evidence type="ECO:0000256" key="2">
    <source>
        <dbReference type="ARBA" id="ARBA00004141"/>
    </source>
</evidence>
<feature type="transmembrane region" description="Helical" evidence="7">
    <location>
        <begin position="349"/>
        <end position="372"/>
    </location>
</feature>
<dbReference type="PANTHER" id="PTHR11662">
    <property type="entry name" value="SOLUTE CARRIER FAMILY 17"/>
    <property type="match status" value="1"/>
</dbReference>
<dbReference type="Proteomes" id="UP000515861">
    <property type="component" value="Chromosome"/>
</dbReference>
<keyword evidence="10" id="KW-1185">Reference proteome</keyword>
<dbReference type="InterPro" id="IPR050382">
    <property type="entry name" value="MFS_Na/Anion_cotransporter"/>
</dbReference>
<dbReference type="EMBL" id="CP060697">
    <property type="protein sequence ID" value="QNM82719.1"/>
    <property type="molecule type" value="Genomic_DNA"/>
</dbReference>
<evidence type="ECO:0000259" key="8">
    <source>
        <dbReference type="PROSITE" id="PS50850"/>
    </source>
</evidence>
<feature type="transmembrane region" description="Helical" evidence="7">
    <location>
        <begin position="55"/>
        <end position="75"/>
    </location>
</feature>
<feature type="transmembrane region" description="Helical" evidence="7">
    <location>
        <begin position="170"/>
        <end position="189"/>
    </location>
</feature>
<organism evidence="9 10">
    <name type="scientific">Sphingomonas sabuli</name>
    <dbReference type="NCBI Taxonomy" id="2764186"/>
    <lineage>
        <taxon>Bacteria</taxon>
        <taxon>Pseudomonadati</taxon>
        <taxon>Pseudomonadota</taxon>
        <taxon>Alphaproteobacteria</taxon>
        <taxon>Sphingomonadales</taxon>
        <taxon>Sphingomonadaceae</taxon>
        <taxon>Sphingomonas</taxon>
    </lineage>
</organism>
<gene>
    <name evidence="9" type="ORF">H8M03_12115</name>
</gene>
<evidence type="ECO:0000256" key="5">
    <source>
        <dbReference type="ARBA" id="ARBA00022989"/>
    </source>
</evidence>
<feature type="transmembrane region" description="Helical" evidence="7">
    <location>
        <begin position="378"/>
        <end position="399"/>
    </location>
</feature>
<feature type="transmembrane region" description="Helical" evidence="7">
    <location>
        <begin position="82"/>
        <end position="105"/>
    </location>
</feature>
<dbReference type="PROSITE" id="PS50850">
    <property type="entry name" value="MFS"/>
    <property type="match status" value="1"/>
</dbReference>
<dbReference type="InterPro" id="IPR036259">
    <property type="entry name" value="MFS_trans_sf"/>
</dbReference>
<dbReference type="GO" id="GO:0016020">
    <property type="term" value="C:membrane"/>
    <property type="evidence" value="ECO:0007669"/>
    <property type="project" value="UniProtKB-SubCell"/>
</dbReference>
<comment type="function">
    <text evidence="1">Resistance to tetracycline by an active tetracycline efflux. This is an energy-dependent process that decreases the accumulation of the antibiotic in whole cells. This protein functions as a metal-tetracycline/H(+) antiporter.</text>
</comment>
<dbReference type="Gene3D" id="1.20.1250.20">
    <property type="entry name" value="MFS general substrate transporter like domains"/>
    <property type="match status" value="2"/>
</dbReference>